<dbReference type="EC" id="2.4.1.250" evidence="3"/>
<evidence type="ECO:0000259" key="1">
    <source>
        <dbReference type="Pfam" id="PF00534"/>
    </source>
</evidence>
<dbReference type="InterPro" id="IPR029063">
    <property type="entry name" value="SAM-dependent_MTases_sf"/>
</dbReference>
<feature type="domain" description="Glycosyl transferase family 1" evidence="1">
    <location>
        <begin position="494"/>
        <end position="579"/>
    </location>
</feature>
<evidence type="ECO:0000313" key="3">
    <source>
        <dbReference type="EMBL" id="CAG2128519.1"/>
    </source>
</evidence>
<dbReference type="SUPFAM" id="SSF53335">
    <property type="entry name" value="S-adenosyl-L-methionine-dependent methyltransferases"/>
    <property type="match status" value="1"/>
</dbReference>
<accession>A0A916IR65</accession>
<evidence type="ECO:0000313" key="4">
    <source>
        <dbReference type="Proteomes" id="UP000672934"/>
    </source>
</evidence>
<dbReference type="NCBIfam" id="TIGR01444">
    <property type="entry name" value="fkbM_fam"/>
    <property type="match status" value="1"/>
</dbReference>
<dbReference type="SUPFAM" id="SSF53756">
    <property type="entry name" value="UDP-Glycosyltransferase/glycogen phosphorylase"/>
    <property type="match status" value="2"/>
</dbReference>
<dbReference type="RefSeq" id="WP_211945521.1">
    <property type="nucleotide sequence ID" value="NZ_CAJPUY010000002.1"/>
</dbReference>
<dbReference type="Pfam" id="PF00534">
    <property type="entry name" value="Glycos_transf_1"/>
    <property type="match status" value="2"/>
</dbReference>
<dbReference type="Gene3D" id="3.40.50.150">
    <property type="entry name" value="Vaccinia Virus protein VP39"/>
    <property type="match status" value="1"/>
</dbReference>
<name>A0A916IR65_9BURK</name>
<feature type="domain" description="Glycosyl transferase family 1" evidence="1">
    <location>
        <begin position="803"/>
        <end position="917"/>
    </location>
</feature>
<sequence length="1520" mass="168600">MNNLYVDNLLMGGSRNLIDSAKALAFDEVLDENGSNLAYALSEALIITDSKLISALRADQDGVSTCIRLLSKAGHLEAIFALISNISISAGDSIQLEATIGQGLNGDVSGAHKWMLEYDIIGQRLEMIRSVILPYVEENCPEKRLFCALKAYEFESLALGETLIDPQKIGEVIFAARNCRNLPALSDIKKCDSLRSQTSFQLVLPNEIFNILLRLAWVAEDYVFDLIDRYSEIEFIAELRKLGKIVPVYLIPTHLGYPMGGGESFMHQTCRILSEFGVKCVWVSFLHPEKGWYIEDSVTYTPYYVDVRYAGGRCREDMQRAIDAFGPDLVHAQGGTNDAAMEIAEDCRLTTMIGYHFWSGLVDLGETGNRHILDNLENHQLRPMIGHQSGLISKYVASEFMQDVYKRLNGAEELQVLHPISDSAQFLANRDDSGTYVLQVNVCALKGGEIFLECVRALGAVIPFMGIQSEPEPSDLFTRLADEVGRHPLCELKSYGNVRDFYRTARLVIVPTLVDETFCRVAFEAAMNGIPVLSTANGYLPMMLGDAGVFLSENPAEWVEMIASLYHNETRLREIGQAQQSRLRAMFGSDFRGFIRTAMGLIDNSVNRNVGMFTIWGDQGLGNLSHTYSKLLRRVGYKVHIFSAQPYAMNGKGLVRQSNPDDWSAPSHADSIYYSLNDRENVTVHEITQFILANNVHTLIVPEICWSQNWERLFALKVNRLEICSVPMIEIVIKEEISNHNRLTSTFYCTRLAESTLSREGIKNGAFLGHGFGSPLPGNRIREKRARLADRSKLRFLHVAGHNPKTRKNTPQVIEAFSNALKLRDDIELTVTSLDSVSSYYSGELPENITIIDKSLSREEILALYEEHDVSIQVSSHEGLGLGFFESISRSTPVISLNARPHNEIVLEGRTGWLIPAAPVPVPDNARAIVDGWSFNTQDLVSKIVSLEKGEVDRMIVSAGEVFKLQFDEVALLTRFLQILPRPSAVLPTAVAEGEDPATDNSGRDCSAIAPADADTSPRALSTNRSYAIQLKPFIKRKGLKLGRWLYELARPVTRRIVLRVKALMIEANADLRKDNSDLWHDNRELRQAVANLAKMTEERFASVSWQVSGLGRTISAHVGPGIRTGSIHDADRGKMFARIANDVEFIKHRYASYAGPGMALTYLRDESPIFVNTGDLGCPSPIINGGIWEPDNLAVLYSFLTDKSVFLDIGANVGYFSIALGNRLKGGGKVFSVEPHPTLTNLLQRSLQLNGLEKVVQVFECAASDQDEILDLFFPDGHLGQGSSSRISSGRGQKLAVRARLLDDLLPADLAVDLVKIDVEGHELRVLQGMGDVLNRSPNAKILFEKLDSAGNVSDEIGEFLSGRGLALYGVGPFATLVPLELKSSYCEWVGDVLAAPSAAVDSLCRTGFSVYPNQLYGDGVEGGIAKRYLGKDGKILFAGPRWFLRKGNWKLRLHGHIRGKVRVILVEGGESQLAEFELSEDMLETNFVVRDDITHFEIQAYAQSISVIDLERIEFLTA</sequence>
<dbReference type="InterPro" id="IPR001296">
    <property type="entry name" value="Glyco_trans_1"/>
</dbReference>
<protein>
    <submittedName>
        <fullName evidence="3">D-inositol-3-phosphate glycosyltransferase</fullName>
        <ecNumber evidence="3">2.4.1.250</ecNumber>
    </submittedName>
</protein>
<keyword evidence="3" id="KW-0328">Glycosyltransferase</keyword>
<dbReference type="Proteomes" id="UP000672934">
    <property type="component" value="Unassembled WGS sequence"/>
</dbReference>
<dbReference type="Pfam" id="PF05050">
    <property type="entry name" value="Methyltransf_21"/>
    <property type="match status" value="1"/>
</dbReference>
<dbReference type="GO" id="GO:0102710">
    <property type="term" value="F:D-inositol-3-phosphate glycosyltransferase activity"/>
    <property type="evidence" value="ECO:0007669"/>
    <property type="project" value="UniProtKB-EC"/>
</dbReference>
<dbReference type="InterPro" id="IPR052514">
    <property type="entry name" value="SAM-dependent_MTase"/>
</dbReference>
<dbReference type="Gene3D" id="3.40.50.2000">
    <property type="entry name" value="Glycogen Phosphorylase B"/>
    <property type="match status" value="2"/>
</dbReference>
<dbReference type="InterPro" id="IPR006342">
    <property type="entry name" value="FkbM_mtfrase"/>
</dbReference>
<proteinExistence type="predicted"/>
<comment type="caution">
    <text evidence="3">The sequence shown here is derived from an EMBL/GenBank/DDBJ whole genome shotgun (WGS) entry which is preliminary data.</text>
</comment>
<dbReference type="CDD" id="cd03801">
    <property type="entry name" value="GT4_PimA-like"/>
    <property type="match status" value="1"/>
</dbReference>
<evidence type="ECO:0000259" key="2">
    <source>
        <dbReference type="Pfam" id="PF05050"/>
    </source>
</evidence>
<keyword evidence="4" id="KW-1185">Reference proteome</keyword>
<dbReference type="PANTHER" id="PTHR34203">
    <property type="entry name" value="METHYLTRANSFERASE, FKBM FAMILY PROTEIN"/>
    <property type="match status" value="1"/>
</dbReference>
<keyword evidence="3" id="KW-0808">Transferase</keyword>
<gene>
    <name evidence="3" type="primary">mshA_2</name>
    <name evidence="3" type="ORF">LMG31506_00492</name>
</gene>
<dbReference type="EMBL" id="CAJPUY010000002">
    <property type="protein sequence ID" value="CAG2128519.1"/>
    <property type="molecule type" value="Genomic_DNA"/>
</dbReference>
<feature type="domain" description="Methyltransferase FkbM" evidence="2">
    <location>
        <begin position="1209"/>
        <end position="1351"/>
    </location>
</feature>
<dbReference type="PANTHER" id="PTHR34203:SF15">
    <property type="entry name" value="SLL1173 PROTEIN"/>
    <property type="match status" value="1"/>
</dbReference>
<reference evidence="3" key="1">
    <citation type="submission" date="2021-03" db="EMBL/GenBank/DDBJ databases">
        <authorList>
            <person name="Peeters C."/>
        </authorList>
    </citation>
    <scope>NUCLEOTIDE SEQUENCE</scope>
    <source>
        <strain evidence="3">LMG 31506</strain>
    </source>
</reference>
<organism evidence="3 4">
    <name type="scientific">Cupriavidus yeoncheonensis</name>
    <dbReference type="NCBI Taxonomy" id="1462994"/>
    <lineage>
        <taxon>Bacteria</taxon>
        <taxon>Pseudomonadati</taxon>
        <taxon>Pseudomonadota</taxon>
        <taxon>Betaproteobacteria</taxon>
        <taxon>Burkholderiales</taxon>
        <taxon>Burkholderiaceae</taxon>
        <taxon>Cupriavidus</taxon>
    </lineage>
</organism>